<keyword evidence="10" id="KW-1185">Reference proteome</keyword>
<evidence type="ECO:0000313" key="9">
    <source>
        <dbReference type="EMBL" id="MBP3965344.1"/>
    </source>
</evidence>
<evidence type="ECO:0000256" key="6">
    <source>
        <dbReference type="ARBA" id="ARBA00023136"/>
    </source>
</evidence>
<dbReference type="RefSeq" id="WP_210661684.1">
    <property type="nucleotide sequence ID" value="NZ_JAGKSP010000010.1"/>
</dbReference>
<keyword evidence="6 7" id="KW-0472">Membrane</keyword>
<dbReference type="Proteomes" id="UP000673394">
    <property type="component" value="Unassembled WGS sequence"/>
</dbReference>
<dbReference type="PROSITE" id="PS51257">
    <property type="entry name" value="PROKAR_LIPOPROTEIN"/>
    <property type="match status" value="1"/>
</dbReference>
<dbReference type="CDD" id="cd06261">
    <property type="entry name" value="TM_PBP2"/>
    <property type="match status" value="1"/>
</dbReference>
<evidence type="ECO:0000256" key="3">
    <source>
        <dbReference type="ARBA" id="ARBA00022475"/>
    </source>
</evidence>
<dbReference type="Gene3D" id="1.10.3720.10">
    <property type="entry name" value="MetI-like"/>
    <property type="match status" value="1"/>
</dbReference>
<comment type="subcellular location">
    <subcellularLocation>
        <location evidence="1">Cell membrane</location>
        <topology evidence="1">Multi-pass membrane protein</topology>
    </subcellularLocation>
</comment>
<evidence type="ECO:0000259" key="8">
    <source>
        <dbReference type="PROSITE" id="PS50928"/>
    </source>
</evidence>
<reference evidence="9 10" key="1">
    <citation type="submission" date="2021-04" db="EMBL/GenBank/DDBJ databases">
        <title>Paenibacillus sp. DLE-14 whole genome sequence.</title>
        <authorList>
            <person name="Ham Y.J."/>
        </authorList>
    </citation>
    <scope>NUCLEOTIDE SEQUENCE [LARGE SCALE GENOMIC DNA]</scope>
    <source>
        <strain evidence="9 10">DLE-14</strain>
    </source>
</reference>
<keyword evidence="3" id="KW-1003">Cell membrane</keyword>
<feature type="transmembrane region" description="Helical" evidence="7">
    <location>
        <begin position="184"/>
        <end position="206"/>
    </location>
</feature>
<comment type="caution">
    <text evidence="9">The sequence shown here is derived from an EMBL/GenBank/DDBJ whole genome shotgun (WGS) entry which is preliminary data.</text>
</comment>
<evidence type="ECO:0000256" key="7">
    <source>
        <dbReference type="SAM" id="Phobius"/>
    </source>
</evidence>
<dbReference type="InterPro" id="IPR000515">
    <property type="entry name" value="MetI-like"/>
</dbReference>
<dbReference type="EMBL" id="JAGKSP010000010">
    <property type="protein sequence ID" value="MBP3965344.1"/>
    <property type="molecule type" value="Genomic_DNA"/>
</dbReference>
<dbReference type="InterPro" id="IPR035906">
    <property type="entry name" value="MetI-like_sf"/>
</dbReference>
<sequence length="293" mass="33008">MVDRSLGRRIFLNLNGLLFILFSLACIIPMLHVLAISFSKSSAVTAGEVTFWPVQFSLKSYEYILSNSEFWTAMFVSVKRVFLGVAISMFLTVLAAYPLSKSQANFKHQSFFAWYFVVTMLFSGGLIPTFMIVKNTHLYGTIWSLVIPGAISVFNVLLLSNFFRNIPKDIEESAYMDGAGHFRILGTLYLALSMPIIATLIVFSAVGHWNAWFDGLIYLKSQKDYPLQSYLQTILVESNSRLLTKAQAQLMNKVSNRTIQASQVFIASLPILIVYPFMQKYFVSGMMVGAVKE</sequence>
<dbReference type="PANTHER" id="PTHR43744">
    <property type="entry name" value="ABC TRANSPORTER PERMEASE PROTEIN MG189-RELATED-RELATED"/>
    <property type="match status" value="1"/>
</dbReference>
<dbReference type="SUPFAM" id="SSF161098">
    <property type="entry name" value="MetI-like"/>
    <property type="match status" value="1"/>
</dbReference>
<evidence type="ECO:0000256" key="1">
    <source>
        <dbReference type="ARBA" id="ARBA00004651"/>
    </source>
</evidence>
<keyword evidence="4 7" id="KW-0812">Transmembrane</keyword>
<name>A0ABS5CHK4_9BACL</name>
<accession>A0ABS5CHK4</accession>
<feature type="transmembrane region" description="Helical" evidence="7">
    <location>
        <begin position="111"/>
        <end position="132"/>
    </location>
</feature>
<proteinExistence type="predicted"/>
<evidence type="ECO:0000256" key="5">
    <source>
        <dbReference type="ARBA" id="ARBA00022989"/>
    </source>
</evidence>
<keyword evidence="2" id="KW-0813">Transport</keyword>
<evidence type="ECO:0000256" key="2">
    <source>
        <dbReference type="ARBA" id="ARBA00022448"/>
    </source>
</evidence>
<protein>
    <submittedName>
        <fullName evidence="9">Carbohydrate ABC transporter permease</fullName>
    </submittedName>
</protein>
<feature type="domain" description="ABC transmembrane type-1" evidence="8">
    <location>
        <begin position="74"/>
        <end position="278"/>
    </location>
</feature>
<dbReference type="PANTHER" id="PTHR43744:SF9">
    <property type="entry name" value="POLYGALACTURONAN_RHAMNOGALACTURONAN TRANSPORT SYSTEM PERMEASE PROTEIN YTCP"/>
    <property type="match status" value="1"/>
</dbReference>
<evidence type="ECO:0000256" key="4">
    <source>
        <dbReference type="ARBA" id="ARBA00022692"/>
    </source>
</evidence>
<gene>
    <name evidence="9" type="ORF">I8J30_21775</name>
</gene>
<feature type="transmembrane region" description="Helical" evidence="7">
    <location>
        <begin position="70"/>
        <end position="99"/>
    </location>
</feature>
<keyword evidence="5 7" id="KW-1133">Transmembrane helix</keyword>
<organism evidence="9 10">
    <name type="scientific">Paenibacillus lignilyticus</name>
    <dbReference type="NCBI Taxonomy" id="1172615"/>
    <lineage>
        <taxon>Bacteria</taxon>
        <taxon>Bacillati</taxon>
        <taxon>Bacillota</taxon>
        <taxon>Bacilli</taxon>
        <taxon>Bacillales</taxon>
        <taxon>Paenibacillaceae</taxon>
        <taxon>Paenibacillus</taxon>
    </lineage>
</organism>
<evidence type="ECO:0000313" key="10">
    <source>
        <dbReference type="Proteomes" id="UP000673394"/>
    </source>
</evidence>
<feature type="transmembrane region" description="Helical" evidence="7">
    <location>
        <begin position="259"/>
        <end position="278"/>
    </location>
</feature>
<dbReference type="PROSITE" id="PS50928">
    <property type="entry name" value="ABC_TM1"/>
    <property type="match status" value="1"/>
</dbReference>
<feature type="transmembrane region" description="Helical" evidence="7">
    <location>
        <begin position="138"/>
        <end position="163"/>
    </location>
</feature>